<keyword evidence="8" id="KW-0239">DNA-directed DNA polymerase</keyword>
<evidence type="ECO:0000313" key="11">
    <source>
        <dbReference type="Proteomes" id="UP000499080"/>
    </source>
</evidence>
<keyword evidence="9" id="KW-0233">DNA recombination</keyword>
<evidence type="ECO:0000256" key="7">
    <source>
        <dbReference type="ARBA" id="ARBA00022918"/>
    </source>
</evidence>
<organism evidence="10 11">
    <name type="scientific">Araneus ventricosus</name>
    <name type="common">Orbweaver spider</name>
    <name type="synonym">Epeira ventricosa</name>
    <dbReference type="NCBI Taxonomy" id="182803"/>
    <lineage>
        <taxon>Eukaryota</taxon>
        <taxon>Metazoa</taxon>
        <taxon>Ecdysozoa</taxon>
        <taxon>Arthropoda</taxon>
        <taxon>Chelicerata</taxon>
        <taxon>Arachnida</taxon>
        <taxon>Araneae</taxon>
        <taxon>Araneomorphae</taxon>
        <taxon>Entelegynae</taxon>
        <taxon>Araneoidea</taxon>
        <taxon>Araneidae</taxon>
        <taxon>Araneus</taxon>
    </lineage>
</organism>
<evidence type="ECO:0000256" key="8">
    <source>
        <dbReference type="ARBA" id="ARBA00022932"/>
    </source>
</evidence>
<evidence type="ECO:0000313" key="10">
    <source>
        <dbReference type="EMBL" id="GBO00370.1"/>
    </source>
</evidence>
<dbReference type="GO" id="GO:0015074">
    <property type="term" value="P:DNA integration"/>
    <property type="evidence" value="ECO:0007669"/>
    <property type="project" value="UniProtKB-KW"/>
</dbReference>
<evidence type="ECO:0000256" key="2">
    <source>
        <dbReference type="ARBA" id="ARBA00022723"/>
    </source>
</evidence>
<keyword evidence="4" id="KW-0378">Hydrolase</keyword>
<keyword evidence="8" id="KW-0548">Nucleotidyltransferase</keyword>
<dbReference type="EMBL" id="BGPR01028912">
    <property type="protein sequence ID" value="GBO00370.1"/>
    <property type="molecule type" value="Genomic_DNA"/>
</dbReference>
<keyword evidence="3" id="KW-0255">Endonuclease</keyword>
<dbReference type="Proteomes" id="UP000499080">
    <property type="component" value="Unassembled WGS sequence"/>
</dbReference>
<dbReference type="InterPro" id="IPR036397">
    <property type="entry name" value="RNaseH_sf"/>
</dbReference>
<comment type="caution">
    <text evidence="10">The sequence shown here is derived from an EMBL/GenBank/DDBJ whole genome shotgun (WGS) entry which is preliminary data.</text>
</comment>
<evidence type="ECO:0000256" key="4">
    <source>
        <dbReference type="ARBA" id="ARBA00022801"/>
    </source>
</evidence>
<dbReference type="GO" id="GO:0003887">
    <property type="term" value="F:DNA-directed DNA polymerase activity"/>
    <property type="evidence" value="ECO:0007669"/>
    <property type="project" value="UniProtKB-KW"/>
</dbReference>
<dbReference type="InterPro" id="IPR039537">
    <property type="entry name" value="Retrotran_Ty1/copia-like"/>
</dbReference>
<evidence type="ECO:0000256" key="6">
    <source>
        <dbReference type="ARBA" id="ARBA00022908"/>
    </source>
</evidence>
<dbReference type="SUPFAM" id="SSF53098">
    <property type="entry name" value="Ribonuclease H-like"/>
    <property type="match status" value="1"/>
</dbReference>
<gene>
    <name evidence="10" type="ORF">AVEN_149745_1</name>
</gene>
<evidence type="ECO:0000256" key="1">
    <source>
        <dbReference type="ARBA" id="ARBA00022722"/>
    </source>
</evidence>
<dbReference type="InterPro" id="IPR012337">
    <property type="entry name" value="RNaseH-like_sf"/>
</dbReference>
<dbReference type="GO" id="GO:0006310">
    <property type="term" value="P:DNA recombination"/>
    <property type="evidence" value="ECO:0007669"/>
    <property type="project" value="UniProtKB-KW"/>
</dbReference>
<accession>A0A4Y2TLW7</accession>
<dbReference type="GO" id="GO:0046872">
    <property type="term" value="F:metal ion binding"/>
    <property type="evidence" value="ECO:0007669"/>
    <property type="project" value="UniProtKB-KW"/>
</dbReference>
<name>A0A4Y2TLW7_ARAVE</name>
<evidence type="ECO:0008006" key="12">
    <source>
        <dbReference type="Google" id="ProtNLM"/>
    </source>
</evidence>
<evidence type="ECO:0000256" key="5">
    <source>
        <dbReference type="ARBA" id="ARBA00022842"/>
    </source>
</evidence>
<evidence type="ECO:0000256" key="9">
    <source>
        <dbReference type="ARBA" id="ARBA00023172"/>
    </source>
</evidence>
<reference evidence="10 11" key="1">
    <citation type="journal article" date="2019" name="Sci. Rep.">
        <title>Orb-weaving spider Araneus ventricosus genome elucidates the spidroin gene catalogue.</title>
        <authorList>
            <person name="Kono N."/>
            <person name="Nakamura H."/>
            <person name="Ohtoshi R."/>
            <person name="Moran D.A.P."/>
            <person name="Shinohara A."/>
            <person name="Yoshida Y."/>
            <person name="Fujiwara M."/>
            <person name="Mori M."/>
            <person name="Tomita M."/>
            <person name="Arakawa K."/>
        </authorList>
    </citation>
    <scope>NUCLEOTIDE SEQUENCE [LARGE SCALE GENOMIC DNA]</scope>
</reference>
<dbReference type="AlphaFoldDB" id="A0A4Y2TLW7"/>
<dbReference type="Gene3D" id="3.30.420.10">
    <property type="entry name" value="Ribonuclease H-like superfamily/Ribonuclease H"/>
    <property type="match status" value="1"/>
</dbReference>
<dbReference type="OrthoDB" id="413361at2759"/>
<keyword evidence="8" id="KW-0808">Transferase</keyword>
<keyword evidence="5" id="KW-0460">Magnesium</keyword>
<keyword evidence="2" id="KW-0479">Metal-binding</keyword>
<proteinExistence type="predicted"/>
<keyword evidence="1" id="KW-0540">Nuclease</keyword>
<sequence length="148" mass="16942">MVCDPGTDCIIHPVKKILNDRGTDLRVAMVETPEQNGAAERRTAPLWKLQELLFPKKELPEKLWAEACSTAAYVLTQTGPTPVDDKTQYELWHGKPENFNIKRLRIFGTNAMHMNQNKDAESGIEKQSVEGLFVGYEAHDRYRVFIHF</sequence>
<dbReference type="PANTHER" id="PTHR42648:SF11">
    <property type="entry name" value="TRANSPOSON TY4-P GAG-POL POLYPROTEIN"/>
    <property type="match status" value="1"/>
</dbReference>
<evidence type="ECO:0000256" key="3">
    <source>
        <dbReference type="ARBA" id="ARBA00022759"/>
    </source>
</evidence>
<keyword evidence="6" id="KW-0229">DNA integration</keyword>
<dbReference type="GO" id="GO:0003676">
    <property type="term" value="F:nucleic acid binding"/>
    <property type="evidence" value="ECO:0007669"/>
    <property type="project" value="InterPro"/>
</dbReference>
<dbReference type="PANTHER" id="PTHR42648">
    <property type="entry name" value="TRANSPOSASE, PUTATIVE-RELATED"/>
    <property type="match status" value="1"/>
</dbReference>
<protein>
    <recommendedName>
        <fullName evidence="12">Integrase catalytic domain-containing protein</fullName>
    </recommendedName>
</protein>
<dbReference type="GO" id="GO:0004519">
    <property type="term" value="F:endonuclease activity"/>
    <property type="evidence" value="ECO:0007669"/>
    <property type="project" value="UniProtKB-KW"/>
</dbReference>
<dbReference type="GO" id="GO:0003964">
    <property type="term" value="F:RNA-directed DNA polymerase activity"/>
    <property type="evidence" value="ECO:0007669"/>
    <property type="project" value="UniProtKB-KW"/>
</dbReference>
<keyword evidence="7" id="KW-0695">RNA-directed DNA polymerase</keyword>
<dbReference type="GO" id="GO:0016787">
    <property type="term" value="F:hydrolase activity"/>
    <property type="evidence" value="ECO:0007669"/>
    <property type="project" value="UniProtKB-KW"/>
</dbReference>
<keyword evidence="11" id="KW-1185">Reference proteome</keyword>